<dbReference type="Gene3D" id="3.40.1580.20">
    <property type="entry name" value="Syd protein"/>
    <property type="match status" value="1"/>
</dbReference>
<dbReference type="CDD" id="cd16323">
    <property type="entry name" value="Syd"/>
    <property type="match status" value="1"/>
</dbReference>
<dbReference type="OrthoDB" id="5599437at2"/>
<gene>
    <name evidence="4" type="ORF">A7985_23545</name>
</gene>
<dbReference type="Proteomes" id="UP000093366">
    <property type="component" value="Unassembled WGS sequence"/>
</dbReference>
<dbReference type="InterPro" id="IPR009948">
    <property type="entry name" value="Syd"/>
</dbReference>
<sequence>MASVTNLMAALHKRYASSTQQNLGHLPLIQHDADYPSPCEIGQPDAQGQIQWQAISRTPTQNLDDLAKALETEFPAALHAFYGVMFGGNILTQFDGNDVELLQVWNDEDFINLQQNITGHVLMKRRLKQDDTVFIGLTEKEDLLITVKLKTGEVCLEYVGKPPHHVLAASLEEFIKSLSF</sequence>
<dbReference type="EMBL" id="MAUJ01000015">
    <property type="protein sequence ID" value="OCQ18434.1"/>
    <property type="molecule type" value="Genomic_DNA"/>
</dbReference>
<dbReference type="InterPro" id="IPR038228">
    <property type="entry name" value="Syd_sf"/>
</dbReference>
<accession>A0A1C0TJY7</accession>
<comment type="caution">
    <text evidence="4">The sequence shown here is derived from an EMBL/GenBank/DDBJ whole genome shotgun (WGS) entry which is preliminary data.</text>
</comment>
<dbReference type="GO" id="GO:0009898">
    <property type="term" value="C:cytoplasmic side of plasma membrane"/>
    <property type="evidence" value="ECO:0007669"/>
    <property type="project" value="InterPro"/>
</dbReference>
<keyword evidence="1" id="KW-1003">Cell membrane</keyword>
<evidence type="ECO:0000313" key="4">
    <source>
        <dbReference type="EMBL" id="OCQ18434.1"/>
    </source>
</evidence>
<evidence type="ECO:0000256" key="3">
    <source>
        <dbReference type="ARBA" id="ARBA00023136"/>
    </source>
</evidence>
<evidence type="ECO:0000256" key="2">
    <source>
        <dbReference type="ARBA" id="ARBA00022519"/>
    </source>
</evidence>
<organism evidence="4 5">
    <name type="scientific">Pseudoalteromonas luteoviolacea</name>
    <dbReference type="NCBI Taxonomy" id="43657"/>
    <lineage>
        <taxon>Bacteria</taxon>
        <taxon>Pseudomonadati</taxon>
        <taxon>Pseudomonadota</taxon>
        <taxon>Gammaproteobacteria</taxon>
        <taxon>Alteromonadales</taxon>
        <taxon>Pseudoalteromonadaceae</taxon>
        <taxon>Pseudoalteromonas</taxon>
    </lineage>
</organism>
<dbReference type="NCBIfam" id="NF003439">
    <property type="entry name" value="PRK04968.1"/>
    <property type="match status" value="1"/>
</dbReference>
<protein>
    <submittedName>
        <fullName evidence="4">SecY-interacting protein</fullName>
    </submittedName>
</protein>
<dbReference type="AlphaFoldDB" id="A0A1C0TJY7"/>
<dbReference type="RefSeq" id="WP_065792865.1">
    <property type="nucleotide sequence ID" value="NZ_MAUJ01000015.1"/>
</dbReference>
<dbReference type="Pfam" id="PF07348">
    <property type="entry name" value="Syd"/>
    <property type="match status" value="1"/>
</dbReference>
<evidence type="ECO:0000313" key="5">
    <source>
        <dbReference type="Proteomes" id="UP000093366"/>
    </source>
</evidence>
<keyword evidence="3" id="KW-0472">Membrane</keyword>
<proteinExistence type="predicted"/>
<evidence type="ECO:0000256" key="1">
    <source>
        <dbReference type="ARBA" id="ARBA00022475"/>
    </source>
</evidence>
<reference evidence="5" key="1">
    <citation type="submission" date="2016-07" db="EMBL/GenBank/DDBJ databases">
        <authorList>
            <person name="Florea S."/>
            <person name="Webb J.S."/>
            <person name="Jaromczyk J."/>
            <person name="Schardl C.L."/>
        </authorList>
    </citation>
    <scope>NUCLEOTIDE SEQUENCE [LARGE SCALE GENOMIC DNA]</scope>
    <source>
        <strain evidence="5">IPB1</strain>
    </source>
</reference>
<name>A0A1C0TJY7_9GAMM</name>
<keyword evidence="2" id="KW-0997">Cell inner membrane</keyword>